<dbReference type="PANTHER" id="PTHR43394">
    <property type="entry name" value="ATP-DEPENDENT PERMEASE MDL1, MITOCHONDRIAL"/>
    <property type="match status" value="1"/>
</dbReference>
<dbReference type="InterPro" id="IPR036640">
    <property type="entry name" value="ABC1_TM_sf"/>
</dbReference>
<dbReference type="CDD" id="cd18544">
    <property type="entry name" value="ABC_6TM_TmrA_like"/>
    <property type="match status" value="1"/>
</dbReference>
<dbReference type="InterPro" id="IPR039421">
    <property type="entry name" value="Type_1_exporter"/>
</dbReference>
<evidence type="ECO:0000256" key="5">
    <source>
        <dbReference type="ARBA" id="ARBA00022741"/>
    </source>
</evidence>
<feature type="transmembrane region" description="Helical" evidence="9">
    <location>
        <begin position="73"/>
        <end position="91"/>
    </location>
</feature>
<evidence type="ECO:0000256" key="7">
    <source>
        <dbReference type="ARBA" id="ARBA00022989"/>
    </source>
</evidence>
<dbReference type="GO" id="GO:0005524">
    <property type="term" value="F:ATP binding"/>
    <property type="evidence" value="ECO:0007669"/>
    <property type="project" value="UniProtKB-KW"/>
</dbReference>
<dbReference type="Proteomes" id="UP000178606">
    <property type="component" value="Unassembled WGS sequence"/>
</dbReference>
<feature type="domain" description="ABC transporter" evidence="10">
    <location>
        <begin position="349"/>
        <end position="583"/>
    </location>
</feature>
<comment type="caution">
    <text evidence="12">The sequence shown here is derived from an EMBL/GenBank/DDBJ whole genome shotgun (WGS) entry which is preliminary data.</text>
</comment>
<dbReference type="SMART" id="SM00382">
    <property type="entry name" value="AAA"/>
    <property type="match status" value="1"/>
</dbReference>
<keyword evidence="4 9" id="KW-0812">Transmembrane</keyword>
<dbReference type="InterPro" id="IPR027417">
    <property type="entry name" value="P-loop_NTPase"/>
</dbReference>
<dbReference type="InterPro" id="IPR003439">
    <property type="entry name" value="ABC_transporter-like_ATP-bd"/>
</dbReference>
<dbReference type="GO" id="GO:0015421">
    <property type="term" value="F:ABC-type oligopeptide transporter activity"/>
    <property type="evidence" value="ECO:0007669"/>
    <property type="project" value="TreeGrafter"/>
</dbReference>
<keyword evidence="6 12" id="KW-0067">ATP-binding</keyword>
<keyword evidence="8 9" id="KW-0472">Membrane</keyword>
<evidence type="ECO:0000256" key="9">
    <source>
        <dbReference type="SAM" id="Phobius"/>
    </source>
</evidence>
<feature type="domain" description="ABC transmembrane type-1" evidence="11">
    <location>
        <begin position="35"/>
        <end position="317"/>
    </location>
</feature>
<dbReference type="Pfam" id="PF00664">
    <property type="entry name" value="ABC_membrane"/>
    <property type="match status" value="1"/>
</dbReference>
<name>A0A1F6D3L0_HANXR</name>
<feature type="transmembrane region" description="Helical" evidence="9">
    <location>
        <begin position="282"/>
        <end position="303"/>
    </location>
</feature>
<dbReference type="GO" id="GO:0005886">
    <property type="term" value="C:plasma membrane"/>
    <property type="evidence" value="ECO:0007669"/>
    <property type="project" value="UniProtKB-SubCell"/>
</dbReference>
<evidence type="ECO:0000256" key="1">
    <source>
        <dbReference type="ARBA" id="ARBA00004651"/>
    </source>
</evidence>
<feature type="transmembrane region" description="Helical" evidence="9">
    <location>
        <begin position="23"/>
        <end position="43"/>
    </location>
</feature>
<dbReference type="FunFam" id="3.40.50.300:FF:000287">
    <property type="entry name" value="Multidrug ABC transporter ATP-binding protein"/>
    <property type="match status" value="1"/>
</dbReference>
<keyword evidence="3" id="KW-1003">Cell membrane</keyword>
<dbReference type="EMBL" id="MFKF01000055">
    <property type="protein sequence ID" value="OGG55947.1"/>
    <property type="molecule type" value="Genomic_DNA"/>
</dbReference>
<sequence>MNARLHEEERLQKSYDSALMRRLLAYIAPYKGYLAAAAVLIALSQVVRQAGPYLTKIAVDDCIVHQDLAGLNWVGMAFVCCLIVQFVADYFQNYLTQMMGQRVMYDIRAQVFAHLQRLPVSYFDRNPIGRLMTRATNDVQTLNEMFTSGVVTIFGDVLTLVVIVGMMVHLDAGLALVSFVLLPALFGLATWFRRRVREAYRESRVKIARLNAFLQENIAGMEVVQLFNREGRNRRAFEGVNREYLRPQMRSVTAYSIFFPAMEIINAGAMALIIWYGGGKVVQSHVSIGVLIAFLQYIQRFFWPIRELSEKYNVLQSAMASSERIFELLDTPPERQGGAQGSGRLGGRVSFRDVWFAYKGDEHVLKGVSFEVEPGHSVAVVGATGAGKSTLINLLCRFYEAQRGEVLVDGRDVKAWDARALRRRIGVVQQDVFMFSGTVERNIRLGEAEIHPERVRRAAEDVNAARFIERLPDGYREDVRERGNLLSTGQRQLLSFARALAFDPDILVLDEATSNIDTEAEMLIQEAVGRLMKGRTSIVIAHRLSTIRNADRIVVLHHGEVREAGTHEELLAAKGIYYRLYQLQYRGQEALVERIAVRQAGK</sequence>
<accession>A0A1F6D3L0</accession>
<evidence type="ECO:0000313" key="12">
    <source>
        <dbReference type="EMBL" id="OGG55947.1"/>
    </source>
</evidence>
<keyword evidence="5" id="KW-0547">Nucleotide-binding</keyword>
<evidence type="ECO:0000256" key="6">
    <source>
        <dbReference type="ARBA" id="ARBA00022840"/>
    </source>
</evidence>
<dbReference type="AlphaFoldDB" id="A0A1F6D3L0"/>
<evidence type="ECO:0000313" key="13">
    <source>
        <dbReference type="Proteomes" id="UP000178606"/>
    </source>
</evidence>
<proteinExistence type="predicted"/>
<dbReference type="SUPFAM" id="SSF90123">
    <property type="entry name" value="ABC transporter transmembrane region"/>
    <property type="match status" value="1"/>
</dbReference>
<evidence type="ECO:0000256" key="3">
    <source>
        <dbReference type="ARBA" id="ARBA00022475"/>
    </source>
</evidence>
<dbReference type="CDD" id="cd03254">
    <property type="entry name" value="ABCC_Glucan_exporter_like"/>
    <property type="match status" value="1"/>
</dbReference>
<keyword evidence="7 9" id="KW-1133">Transmembrane helix</keyword>
<evidence type="ECO:0000259" key="10">
    <source>
        <dbReference type="PROSITE" id="PS50893"/>
    </source>
</evidence>
<dbReference type="GO" id="GO:0016887">
    <property type="term" value="F:ATP hydrolysis activity"/>
    <property type="evidence" value="ECO:0007669"/>
    <property type="project" value="InterPro"/>
</dbReference>
<dbReference type="PROSITE" id="PS50893">
    <property type="entry name" value="ABC_TRANSPORTER_2"/>
    <property type="match status" value="1"/>
</dbReference>
<evidence type="ECO:0000256" key="8">
    <source>
        <dbReference type="ARBA" id="ARBA00023136"/>
    </source>
</evidence>
<dbReference type="PANTHER" id="PTHR43394:SF1">
    <property type="entry name" value="ATP-BINDING CASSETTE SUB-FAMILY B MEMBER 10, MITOCHONDRIAL"/>
    <property type="match status" value="1"/>
</dbReference>
<dbReference type="PROSITE" id="PS50929">
    <property type="entry name" value="ABC_TM1F"/>
    <property type="match status" value="1"/>
</dbReference>
<dbReference type="FunFam" id="1.20.1560.10:FF:000011">
    <property type="entry name" value="Multidrug ABC transporter ATP-binding protein"/>
    <property type="match status" value="1"/>
</dbReference>
<keyword evidence="2" id="KW-0813">Transport</keyword>
<gene>
    <name evidence="12" type="ORF">A3F84_21200</name>
</gene>
<comment type="subcellular location">
    <subcellularLocation>
        <location evidence="1">Cell membrane</location>
        <topology evidence="1">Multi-pass membrane protein</topology>
    </subcellularLocation>
</comment>
<dbReference type="Gene3D" id="3.40.50.300">
    <property type="entry name" value="P-loop containing nucleotide triphosphate hydrolases"/>
    <property type="match status" value="1"/>
</dbReference>
<evidence type="ECO:0000259" key="11">
    <source>
        <dbReference type="PROSITE" id="PS50929"/>
    </source>
</evidence>
<feature type="transmembrane region" description="Helical" evidence="9">
    <location>
        <begin position="252"/>
        <end position="276"/>
    </location>
</feature>
<reference evidence="12 13" key="1">
    <citation type="journal article" date="2016" name="Nat. Commun.">
        <title>Thousands of microbial genomes shed light on interconnected biogeochemical processes in an aquifer system.</title>
        <authorList>
            <person name="Anantharaman K."/>
            <person name="Brown C.T."/>
            <person name="Hug L.A."/>
            <person name="Sharon I."/>
            <person name="Castelle C.J."/>
            <person name="Probst A.J."/>
            <person name="Thomas B.C."/>
            <person name="Singh A."/>
            <person name="Wilkins M.J."/>
            <person name="Karaoz U."/>
            <person name="Brodie E.L."/>
            <person name="Williams K.H."/>
            <person name="Hubbard S.S."/>
            <person name="Banfield J.F."/>
        </authorList>
    </citation>
    <scope>NUCLEOTIDE SEQUENCE [LARGE SCALE GENOMIC DNA]</scope>
    <source>
        <strain evidence="13">RIFCSPLOWO2_12_FULL_64_10</strain>
    </source>
</reference>
<dbReference type="InterPro" id="IPR003593">
    <property type="entry name" value="AAA+_ATPase"/>
</dbReference>
<feature type="transmembrane region" description="Helical" evidence="9">
    <location>
        <begin position="146"/>
        <end position="168"/>
    </location>
</feature>
<protein>
    <submittedName>
        <fullName evidence="12">Antibiotic ABC transporter ATP-binding protein</fullName>
    </submittedName>
</protein>
<organism evidence="12 13">
    <name type="scientific">Handelsmanbacteria sp. (strain RIFCSPLOWO2_12_FULL_64_10)</name>
    <dbReference type="NCBI Taxonomy" id="1817868"/>
    <lineage>
        <taxon>Bacteria</taxon>
        <taxon>Candidatus Handelsmaniibacteriota</taxon>
    </lineage>
</organism>
<dbReference type="InterPro" id="IPR011527">
    <property type="entry name" value="ABC1_TM_dom"/>
</dbReference>
<dbReference type="Gene3D" id="1.20.1560.10">
    <property type="entry name" value="ABC transporter type 1, transmembrane domain"/>
    <property type="match status" value="1"/>
</dbReference>
<feature type="transmembrane region" description="Helical" evidence="9">
    <location>
        <begin position="174"/>
        <end position="192"/>
    </location>
</feature>
<dbReference type="SUPFAM" id="SSF52540">
    <property type="entry name" value="P-loop containing nucleoside triphosphate hydrolases"/>
    <property type="match status" value="1"/>
</dbReference>
<evidence type="ECO:0000256" key="4">
    <source>
        <dbReference type="ARBA" id="ARBA00022692"/>
    </source>
</evidence>
<evidence type="ECO:0000256" key="2">
    <source>
        <dbReference type="ARBA" id="ARBA00022448"/>
    </source>
</evidence>
<dbReference type="Pfam" id="PF00005">
    <property type="entry name" value="ABC_tran"/>
    <property type="match status" value="1"/>
</dbReference>